<dbReference type="Proteomes" id="UP000721236">
    <property type="component" value="Unassembled WGS sequence"/>
</dbReference>
<keyword evidence="5" id="KW-0067">ATP-binding</keyword>
<dbReference type="PANTHER" id="PTHR11472:SF34">
    <property type="entry name" value="REGULATOR OF TELOMERE ELONGATION HELICASE 1"/>
    <property type="match status" value="1"/>
</dbReference>
<gene>
    <name evidence="12" type="primary">dinG_1</name>
    <name evidence="12" type="ORF">LMG21510_01178</name>
</gene>
<keyword evidence="13" id="KW-1185">Reference proteome</keyword>
<dbReference type="SMART" id="SM00491">
    <property type="entry name" value="HELICc2"/>
    <property type="match status" value="1"/>
</dbReference>
<organism evidence="12 13">
    <name type="scientific">Cupriavidus respiraculi</name>
    <dbReference type="NCBI Taxonomy" id="195930"/>
    <lineage>
        <taxon>Bacteria</taxon>
        <taxon>Pseudomonadati</taxon>
        <taxon>Pseudomonadota</taxon>
        <taxon>Betaproteobacteria</taxon>
        <taxon>Burkholderiales</taxon>
        <taxon>Burkholderiaceae</taxon>
        <taxon>Cupriavidus</taxon>
    </lineage>
</organism>
<evidence type="ECO:0000256" key="3">
    <source>
        <dbReference type="ARBA" id="ARBA00022801"/>
    </source>
</evidence>
<keyword evidence="1" id="KW-0479">Metal-binding</keyword>
<dbReference type="SUPFAM" id="SSF52540">
    <property type="entry name" value="P-loop containing nucleoside triphosphate hydrolases"/>
    <property type="match status" value="2"/>
</dbReference>
<keyword evidence="4" id="KW-0347">Helicase</keyword>
<dbReference type="InterPro" id="IPR010614">
    <property type="entry name" value="RAD3-like_helicase_DEAD"/>
</dbReference>
<evidence type="ECO:0000256" key="4">
    <source>
        <dbReference type="ARBA" id="ARBA00022806"/>
    </source>
</evidence>
<evidence type="ECO:0000259" key="11">
    <source>
        <dbReference type="PROSITE" id="PS51193"/>
    </source>
</evidence>
<comment type="similarity">
    <text evidence="10">Belongs to the helicase family. DinG subfamily.</text>
</comment>
<dbReference type="InterPro" id="IPR014013">
    <property type="entry name" value="Helic_SF1/SF2_ATP-bd_DinG/Rad3"/>
</dbReference>
<keyword evidence="6" id="KW-0408">Iron</keyword>
<dbReference type="Pfam" id="PF13307">
    <property type="entry name" value="Helicase_C_2"/>
    <property type="match status" value="1"/>
</dbReference>
<keyword evidence="7" id="KW-0411">Iron-sulfur</keyword>
<evidence type="ECO:0000256" key="9">
    <source>
        <dbReference type="ARBA" id="ARBA00023235"/>
    </source>
</evidence>
<accession>A0ABN7Y641</accession>
<keyword evidence="9" id="KW-0413">Isomerase</keyword>
<reference evidence="12 13" key="1">
    <citation type="submission" date="2021-08" db="EMBL/GenBank/DDBJ databases">
        <authorList>
            <person name="Peeters C."/>
        </authorList>
    </citation>
    <scope>NUCLEOTIDE SEQUENCE [LARGE SCALE GENOMIC DNA]</scope>
    <source>
        <strain evidence="12 13">LMG 21510</strain>
    </source>
</reference>
<comment type="caution">
    <text evidence="12">The sequence shown here is derived from an EMBL/GenBank/DDBJ whole genome shotgun (WGS) entry which is preliminary data.</text>
</comment>
<dbReference type="PANTHER" id="PTHR11472">
    <property type="entry name" value="DNA REPAIR DEAD HELICASE RAD3/XP-D SUBFAMILY MEMBER"/>
    <property type="match status" value="1"/>
</dbReference>
<dbReference type="Gene3D" id="1.10.275.30">
    <property type="match status" value="1"/>
</dbReference>
<dbReference type="RefSeq" id="WP_224040275.1">
    <property type="nucleotide sequence ID" value="NZ_CAJZAH010000001.1"/>
</dbReference>
<dbReference type="EMBL" id="CAJZAH010000001">
    <property type="protein sequence ID" value="CAG9168653.1"/>
    <property type="molecule type" value="Genomic_DNA"/>
</dbReference>
<evidence type="ECO:0000313" key="13">
    <source>
        <dbReference type="Proteomes" id="UP000721236"/>
    </source>
</evidence>
<dbReference type="Gene3D" id="3.40.50.300">
    <property type="entry name" value="P-loop containing nucleotide triphosphate hydrolases"/>
    <property type="match status" value="2"/>
</dbReference>
<keyword evidence="12" id="KW-0540">Nuclease</keyword>
<dbReference type="GO" id="GO:0004527">
    <property type="term" value="F:exonuclease activity"/>
    <property type="evidence" value="ECO:0007669"/>
    <property type="project" value="UniProtKB-KW"/>
</dbReference>
<protein>
    <submittedName>
        <fullName evidence="12">3'-5' exonuclease DinG</fullName>
        <ecNumber evidence="12">3.1.-.-</ecNumber>
    </submittedName>
</protein>
<keyword evidence="8" id="KW-0238">DNA-binding</keyword>
<dbReference type="InterPro" id="IPR027417">
    <property type="entry name" value="P-loop_NTPase"/>
</dbReference>
<evidence type="ECO:0000256" key="6">
    <source>
        <dbReference type="ARBA" id="ARBA00023004"/>
    </source>
</evidence>
<keyword evidence="2" id="KW-0547">Nucleotide-binding</keyword>
<sequence length="768" mass="85655">MVPASTPPQTCADSTPRYTVAVRALCEFTARAGSLDLRFTPSPTAQEGMAGHGVVTARRPAGYRTEISLSGQFGTLVVRGRADGYDPARNLLEEIKTVRGEAVEVPENHRALHLAQARVYGWLLCQQLDLAELDIAVVYFDIVSQREQSRVERYDAAALRAFFEDQCRRFLQWAEREVAHRTARDGALAALTFPHAGFRTGQRELAETVYKANVAGRCLMAQAPTGIGKTIGTLFPALKAVPGQRIDKLFFLSARSTGRALALDAIAVLRRQTPAPPLRVLELIARDKACEHPDLACHGESCPLARGFYDRLAAARAAACELATLDRDSVRNVALAHGICPYYLGQELARWSDVVVADYNYYFDRSAMLYALTAANEWRVSVLVDEAHNLVERARGMYSAELDQDTFRGVRRHAPASLRTAMDRVHRQWNALAKAQSDDYCAYPTVPAAFVTALEQAGAALLDHLGEHPAEHDAALQRFYFDSLHFCRLAEQMTEHSLFDITRRAARGAARASTTVCVRNVVPAPFLRPRFAASHSTTLFSATLNPREYYTDMLGVPERTAWVEVASPFEADQLSVRIARHVSTRFAHRARSMPDIVALMGRQYEATPGNYLAFFSSHDYLQEAAALFVQRYPDIPCWTQVRAMSEAEQQQFLQAFQPGGRGIGFAVLGGSFAEGVDLPGDRLIGAFVATLGLPQFNAVNEQFRERMERLFRQGYEYTYLYPGLRKVVQAAGRVIRTRQDRGVVHLIDDRFARAEVRPLLPRWWQVQA</sequence>
<evidence type="ECO:0000313" key="12">
    <source>
        <dbReference type="EMBL" id="CAG9168653.1"/>
    </source>
</evidence>
<dbReference type="PROSITE" id="PS51193">
    <property type="entry name" value="HELICASE_ATP_BIND_2"/>
    <property type="match status" value="1"/>
</dbReference>
<evidence type="ECO:0000256" key="2">
    <source>
        <dbReference type="ARBA" id="ARBA00022741"/>
    </source>
</evidence>
<feature type="domain" description="Helicase ATP-binding" evidence="11">
    <location>
        <begin position="188"/>
        <end position="439"/>
    </location>
</feature>
<evidence type="ECO:0000256" key="10">
    <source>
        <dbReference type="ARBA" id="ARBA00038058"/>
    </source>
</evidence>
<keyword evidence="3 12" id="KW-0378">Hydrolase</keyword>
<proteinExistence type="inferred from homology"/>
<evidence type="ECO:0000256" key="1">
    <source>
        <dbReference type="ARBA" id="ARBA00022723"/>
    </source>
</evidence>
<evidence type="ECO:0000256" key="8">
    <source>
        <dbReference type="ARBA" id="ARBA00023125"/>
    </source>
</evidence>
<keyword evidence="12" id="KW-0269">Exonuclease</keyword>
<evidence type="ECO:0000256" key="5">
    <source>
        <dbReference type="ARBA" id="ARBA00022840"/>
    </source>
</evidence>
<name>A0ABN7Y641_9BURK</name>
<dbReference type="Pfam" id="PF06733">
    <property type="entry name" value="DEAD_2"/>
    <property type="match status" value="1"/>
</dbReference>
<dbReference type="InterPro" id="IPR006555">
    <property type="entry name" value="ATP-dep_Helicase_C"/>
</dbReference>
<dbReference type="InterPro" id="IPR045028">
    <property type="entry name" value="DinG/Rad3-like"/>
</dbReference>
<evidence type="ECO:0000256" key="7">
    <source>
        <dbReference type="ARBA" id="ARBA00023014"/>
    </source>
</evidence>
<dbReference type="EC" id="3.1.-.-" evidence="12"/>